<name>A0A397U3G3_9GLOM</name>
<organism evidence="2 3">
    <name type="scientific">Gigaspora rosea</name>
    <dbReference type="NCBI Taxonomy" id="44941"/>
    <lineage>
        <taxon>Eukaryota</taxon>
        <taxon>Fungi</taxon>
        <taxon>Fungi incertae sedis</taxon>
        <taxon>Mucoromycota</taxon>
        <taxon>Glomeromycotina</taxon>
        <taxon>Glomeromycetes</taxon>
        <taxon>Diversisporales</taxon>
        <taxon>Gigasporaceae</taxon>
        <taxon>Gigaspora</taxon>
    </lineage>
</organism>
<protein>
    <submittedName>
        <fullName evidence="2">Uncharacterized protein</fullName>
    </submittedName>
</protein>
<feature type="compositionally biased region" description="Basic and acidic residues" evidence="1">
    <location>
        <begin position="229"/>
        <end position="241"/>
    </location>
</feature>
<dbReference type="OrthoDB" id="2340493at2759"/>
<feature type="region of interest" description="Disordered" evidence="1">
    <location>
        <begin position="160"/>
        <end position="193"/>
    </location>
</feature>
<evidence type="ECO:0000313" key="2">
    <source>
        <dbReference type="EMBL" id="RIB04724.1"/>
    </source>
</evidence>
<dbReference type="STRING" id="44941.A0A397U3G3"/>
<dbReference type="AlphaFoldDB" id="A0A397U3G3"/>
<dbReference type="EMBL" id="QKWP01002118">
    <property type="protein sequence ID" value="RIB04724.1"/>
    <property type="molecule type" value="Genomic_DNA"/>
</dbReference>
<gene>
    <name evidence="2" type="ORF">C2G38_2221522</name>
</gene>
<accession>A0A397U3G3</accession>
<sequence length="241" mass="27653">MVTENKIPTIEEEIRALTYGTLTQGYDTIEDFANKIRRAGKLANYRDEDLQRKFLDGLVPEWLEKAEDIGGDMTFDELSKKLAKIELIWMARVKRNKSGSHTYETGQAISQPYYSSIAPAIPDAIPQQPVADMQKMIQDALAKQQAESDTKFEKLKAKFETKMTQQSKKSRPPVPPKDYEQMHNFYEGEGDPRWSNLSREKALQWVDKAFPPPVPSKPERLRSSNQNARMDRIESKVDEIG</sequence>
<keyword evidence="3" id="KW-1185">Reference proteome</keyword>
<evidence type="ECO:0000313" key="3">
    <source>
        <dbReference type="Proteomes" id="UP000266673"/>
    </source>
</evidence>
<feature type="region of interest" description="Disordered" evidence="1">
    <location>
        <begin position="208"/>
        <end position="241"/>
    </location>
</feature>
<evidence type="ECO:0000256" key="1">
    <source>
        <dbReference type="SAM" id="MobiDB-lite"/>
    </source>
</evidence>
<reference evidence="2 3" key="1">
    <citation type="submission" date="2018-06" db="EMBL/GenBank/DDBJ databases">
        <title>Comparative genomics reveals the genomic features of Rhizophagus irregularis, R. cerebriforme, R. diaphanum and Gigaspora rosea, and their symbiotic lifestyle signature.</title>
        <authorList>
            <person name="Morin E."/>
            <person name="San Clemente H."/>
            <person name="Chen E.C.H."/>
            <person name="De La Providencia I."/>
            <person name="Hainaut M."/>
            <person name="Kuo A."/>
            <person name="Kohler A."/>
            <person name="Murat C."/>
            <person name="Tang N."/>
            <person name="Roy S."/>
            <person name="Loubradou J."/>
            <person name="Henrissat B."/>
            <person name="Grigoriev I.V."/>
            <person name="Corradi N."/>
            <person name="Roux C."/>
            <person name="Martin F.M."/>
        </authorList>
    </citation>
    <scope>NUCLEOTIDE SEQUENCE [LARGE SCALE GENOMIC DNA]</scope>
    <source>
        <strain evidence="2 3">DAOM 194757</strain>
    </source>
</reference>
<comment type="caution">
    <text evidence="2">The sequence shown here is derived from an EMBL/GenBank/DDBJ whole genome shotgun (WGS) entry which is preliminary data.</text>
</comment>
<proteinExistence type="predicted"/>
<dbReference type="Proteomes" id="UP000266673">
    <property type="component" value="Unassembled WGS sequence"/>
</dbReference>